<dbReference type="EMBL" id="JANQDX010000019">
    <property type="protein sequence ID" value="KAL0904927.1"/>
    <property type="molecule type" value="Genomic_DNA"/>
</dbReference>
<proteinExistence type="predicted"/>
<evidence type="ECO:0008006" key="4">
    <source>
        <dbReference type="Google" id="ProtNLM"/>
    </source>
</evidence>
<keyword evidence="3" id="KW-1185">Reference proteome</keyword>
<accession>A0ABD0TYZ3</accession>
<sequence>MRIRVIQVNFWFLGQLKSNLIFKTDQKFKSGLDKKLRIFRFGSESGQNELRPLQIYIGNFFDRDFLGACFLSVTLDVNNHANSIYCLLFYYFSSMYFIKYFAVLIFDLRTLTVNKEVSDSKLIYIYLLVKHLMRPITITIIQYGPNKIINYGYSSQKQILLPHISQRDFLKLFSKAVRKLFQMKSLMIILIINYILNNMNLYNHNNYQCITRWKLEDSILTCPFGRQDHNQWVTEVRKTVFR</sequence>
<gene>
    <name evidence="2" type="ORF">M5K25_027091</name>
</gene>
<reference evidence="2 3" key="1">
    <citation type="journal article" date="2024" name="Plant Biotechnol. J.">
        <title>Dendrobium thyrsiflorum genome and its molecular insights into genes involved in important horticultural traits.</title>
        <authorList>
            <person name="Chen B."/>
            <person name="Wang J.Y."/>
            <person name="Zheng P.J."/>
            <person name="Li K.L."/>
            <person name="Liang Y.M."/>
            <person name="Chen X.F."/>
            <person name="Zhang C."/>
            <person name="Zhao X."/>
            <person name="He X."/>
            <person name="Zhang G.Q."/>
            <person name="Liu Z.J."/>
            <person name="Xu Q."/>
        </authorList>
    </citation>
    <scope>NUCLEOTIDE SEQUENCE [LARGE SCALE GENOMIC DNA]</scope>
    <source>
        <strain evidence="2">GZMU011</strain>
    </source>
</reference>
<evidence type="ECO:0000313" key="2">
    <source>
        <dbReference type="EMBL" id="KAL0904927.1"/>
    </source>
</evidence>
<evidence type="ECO:0000256" key="1">
    <source>
        <dbReference type="SAM" id="Phobius"/>
    </source>
</evidence>
<organism evidence="2 3">
    <name type="scientific">Dendrobium thyrsiflorum</name>
    <name type="common">Pinecone-like raceme dendrobium</name>
    <name type="synonym">Orchid</name>
    <dbReference type="NCBI Taxonomy" id="117978"/>
    <lineage>
        <taxon>Eukaryota</taxon>
        <taxon>Viridiplantae</taxon>
        <taxon>Streptophyta</taxon>
        <taxon>Embryophyta</taxon>
        <taxon>Tracheophyta</taxon>
        <taxon>Spermatophyta</taxon>
        <taxon>Magnoliopsida</taxon>
        <taxon>Liliopsida</taxon>
        <taxon>Asparagales</taxon>
        <taxon>Orchidaceae</taxon>
        <taxon>Epidendroideae</taxon>
        <taxon>Malaxideae</taxon>
        <taxon>Dendrobiinae</taxon>
        <taxon>Dendrobium</taxon>
    </lineage>
</organism>
<feature type="transmembrane region" description="Helical" evidence="1">
    <location>
        <begin position="180"/>
        <end position="196"/>
    </location>
</feature>
<comment type="caution">
    <text evidence="2">The sequence shown here is derived from an EMBL/GenBank/DDBJ whole genome shotgun (WGS) entry which is preliminary data.</text>
</comment>
<dbReference type="Proteomes" id="UP001552299">
    <property type="component" value="Unassembled WGS sequence"/>
</dbReference>
<keyword evidence="1" id="KW-0472">Membrane</keyword>
<feature type="transmembrane region" description="Helical" evidence="1">
    <location>
        <begin position="88"/>
        <end position="106"/>
    </location>
</feature>
<evidence type="ECO:0000313" key="3">
    <source>
        <dbReference type="Proteomes" id="UP001552299"/>
    </source>
</evidence>
<protein>
    <recommendedName>
        <fullName evidence="4">Transmembrane protein</fullName>
    </recommendedName>
</protein>
<name>A0ABD0TYZ3_DENTH</name>
<keyword evidence="1" id="KW-1133">Transmembrane helix</keyword>
<keyword evidence="1" id="KW-0812">Transmembrane</keyword>
<dbReference type="AlphaFoldDB" id="A0ABD0TYZ3"/>